<sequence>KLAESIWQRAKELLDKRVNLSSRKVRLIGVAAFNLAGQKQTELFTQHKVEKLERAVVKIERKFGARGIRKGSTL</sequence>
<dbReference type="EMBL" id="BART01033814">
    <property type="protein sequence ID" value="GAH11370.1"/>
    <property type="molecule type" value="Genomic_DNA"/>
</dbReference>
<dbReference type="Gene3D" id="3.30.1490.100">
    <property type="entry name" value="DNA polymerase, Y-family, little finger domain"/>
    <property type="match status" value="1"/>
</dbReference>
<dbReference type="GO" id="GO:0003684">
    <property type="term" value="F:damaged DNA binding"/>
    <property type="evidence" value="ECO:0007669"/>
    <property type="project" value="InterPro"/>
</dbReference>
<accession>X1DSZ2</accession>
<comment type="caution">
    <text evidence="1">The sequence shown here is derived from an EMBL/GenBank/DDBJ whole genome shotgun (WGS) entry which is preliminary data.</text>
</comment>
<protein>
    <recommendedName>
        <fullName evidence="2">DNA polymerase Y-family little finger domain-containing protein</fullName>
    </recommendedName>
</protein>
<gene>
    <name evidence="1" type="ORF">S01H4_57975</name>
</gene>
<reference evidence="1" key="1">
    <citation type="journal article" date="2014" name="Front. Microbiol.">
        <title>High frequency of phylogenetically diverse reductive dehalogenase-homologous genes in deep subseafloor sedimentary metagenomes.</title>
        <authorList>
            <person name="Kawai M."/>
            <person name="Futagami T."/>
            <person name="Toyoda A."/>
            <person name="Takaki Y."/>
            <person name="Nishi S."/>
            <person name="Hori S."/>
            <person name="Arai W."/>
            <person name="Tsubouchi T."/>
            <person name="Morono Y."/>
            <person name="Uchiyama I."/>
            <person name="Ito T."/>
            <person name="Fujiyama A."/>
            <person name="Inagaki F."/>
            <person name="Takami H."/>
        </authorList>
    </citation>
    <scope>NUCLEOTIDE SEQUENCE</scope>
    <source>
        <strain evidence="1">Expedition CK06-06</strain>
    </source>
</reference>
<evidence type="ECO:0008006" key="2">
    <source>
        <dbReference type="Google" id="ProtNLM"/>
    </source>
</evidence>
<dbReference type="AlphaFoldDB" id="X1DSZ2"/>
<dbReference type="GO" id="GO:0006281">
    <property type="term" value="P:DNA repair"/>
    <property type="evidence" value="ECO:0007669"/>
    <property type="project" value="InterPro"/>
</dbReference>
<feature type="non-terminal residue" evidence="1">
    <location>
        <position position="1"/>
    </location>
</feature>
<evidence type="ECO:0000313" key="1">
    <source>
        <dbReference type="EMBL" id="GAH11370.1"/>
    </source>
</evidence>
<proteinExistence type="predicted"/>
<organism evidence="1">
    <name type="scientific">marine sediment metagenome</name>
    <dbReference type="NCBI Taxonomy" id="412755"/>
    <lineage>
        <taxon>unclassified sequences</taxon>
        <taxon>metagenomes</taxon>
        <taxon>ecological metagenomes</taxon>
    </lineage>
</organism>
<name>X1DSZ2_9ZZZZ</name>
<dbReference type="InterPro" id="IPR036775">
    <property type="entry name" value="DNA_pol_Y-fam_lit_finger_sf"/>
</dbReference>